<dbReference type="InterPro" id="IPR015919">
    <property type="entry name" value="Cadherin-like_sf"/>
</dbReference>
<dbReference type="SUPFAM" id="SSF53300">
    <property type="entry name" value="vWA-like"/>
    <property type="match status" value="2"/>
</dbReference>
<keyword evidence="2" id="KW-0812">Transmembrane</keyword>
<dbReference type="PANTHER" id="PTHR24025:SF31">
    <property type="entry name" value="NEURAL-CADHERIN"/>
    <property type="match status" value="1"/>
</dbReference>
<dbReference type="Pfam" id="PF00028">
    <property type="entry name" value="Cadherin"/>
    <property type="match status" value="2"/>
</dbReference>
<evidence type="ECO:0000256" key="4">
    <source>
        <dbReference type="ARBA" id="ARBA00022837"/>
    </source>
</evidence>
<organism evidence="10 11">
    <name type="scientific">Vibrio crassostreae</name>
    <dbReference type="NCBI Taxonomy" id="246167"/>
    <lineage>
        <taxon>Bacteria</taxon>
        <taxon>Pseudomonadati</taxon>
        <taxon>Pseudomonadota</taxon>
        <taxon>Gammaproteobacteria</taxon>
        <taxon>Vibrionales</taxon>
        <taxon>Vibrionaceae</taxon>
        <taxon>Vibrio</taxon>
    </lineage>
</organism>
<feature type="domain" description="Cadherin" evidence="9">
    <location>
        <begin position="699"/>
        <end position="797"/>
    </location>
</feature>
<feature type="domain" description="Cadherin" evidence="9">
    <location>
        <begin position="1624"/>
        <end position="1706"/>
    </location>
</feature>
<sequence length="2265" mass="243186">MVDRMKLAVETYVVIGLDGKIKVVEPGQQLFPGEIIVETFEGNKEPEITFVDQHENIDISPDVIALFNALEDGLDPTLLGSEFATASGNVSGSSLITSGSIERDGVEVLAKTFFETKGVNEAQQVTLNTVLNSSIDVIAESVSAIISGSDDGAVQEDVTLTTGGNLNVDDPDLGEAVFTAQTDVQDGHYGSFSIDADGEWTYVLNNDHADVQALDADSTPIVRTFTVATADGSTHEIAVTITGSDDAAIITPSIPGDDKGAVQEDVTLTTGGNLNVDDPDLDEAVFTAQTDIQDGNYGTFSIDADGKWTYVLNNDHADVQALDADSTPIIRTFTVATADGSTHEIAVTITGSDDAAVITPSIPGDDKGAVQEDVTLTTGGNLSVDDPDLDEAVFTAQTDIQDGNYGTFSIDADGEWTYTLNNDHADVQALDADSDPIVRTFTVETADGSTHEIAVTITGSDDAAIITPSIPGDDKGAVQEDVTLTTGGNLNVDDPDLDEAVFTAQTDVQDGHYGSFSIDADGEWTYVLNNDHADVQALDADSTPIVRTFTVATADGSTHEIAVTITGSDDAAVITPSIPGDDKGAVQEDVTLTTGGNLNVDDPDLNEAVFTAQTDIQDGNYGTFSIDADGEWTYVLNNDHADVQALDSDSTPIVRTFTVATADGSTHEIAVTITGSDDKPEFVSGNNDSHGLNSLGLVDDDVYSFSVPENSPGQTVGQVGAFDVDSASQLTYSLSNHTDLFQIDAASGEISLKSGASLNYEDNESCSVDVLVADESGETDTAQVHIKVGDVNEGPTALDDKGITTETKTLDSSNWITSDDIKVDVYVIDSVTGEKVADATLADYTGDGDNKYGVHSDIDNPSDRVQSGQIGYDDATQKSEAMSFTFANNQLANHAQVEVKNLWTDTNNGSWEPGIEQGVWKAYFDGELIATGIFEGNRGGSQLVSIDASGRYFDTIELSAIGYKDGVVDPKGSEYFVTEVSADLTSFDSNYHTHGTGLLTLDVLTNDSDPENDELTIVDYPQADYITLQNGQFVFDAEKYLGSLPLTEQSLSAGEVKTVEFEYTIQDEDGLQDTASVTVTIIGESISLDNESVTLKESDLGANQTVFVEGELDADLGSAEEVEYRFDSTQDLSGLTSNGLVVQFELSQDQTEFSAFTEVNGHRVDVLSAKIDQATGEYQVSQHAALDHLEQGNDSLMLDLNIMLDVGHQVEQAQLNIEVVDVVPEAGVHQHTIKDVQPQSNSVVIALDASDSMKDTVLDSNGVQTTRWDLAQTSIKSMFEKYHELGDVKFQIATHSGSPSGKISSWIESEQDITDFFATVSPSGWTPYYEAIEQVEDIVSADSFSSQVAGSNTQLYFISDGQPSDFSGWTRQDFYSSQARTSLMDDLDPAHFSSQSHYDDLLAGRVAPTDAEEKLILELAMENGMSANGHTFNNIWALGIGDSASLNYLKPVATSSGSALVVDESNVENVLVTTVPGEVQSDVFSQVGGEIQWVNSIEIKGENYQFDKQTGTVSKTDVNGISSQASEHSLLEVETNFGQLTINFENGWYDYKANNVDGDQSESFAFKVIDADGDIATNDITINIKDGAPEFISPNDEDQIRGSDGHGLATTDTISFDVAEHESGILVGKVAAFDPDNDTITYTLKGDDSDKFRIDSNTGEIWLKDSDALDFDLSSAHELFVEASDGSDLDQTTVTLNVVENRAPENTAVVGFAEVEEQPINKITVVFDVSSSMTRTFDGTNTYRDSGLPDEVLASRTESRAYKAAEALHEMVEDLIQQGGASNSYIRLVKFAGETEEQSWFELGDVLEMTRPPELNGRELTDMTYLTDVNKYVNEWCWIDNRGMNTDYNDALEAVMAPSDSSNRFPWQDGLNAQGELDWDLLLKEQPIESHDSIFFMSDGAPNPRDGAVVADDLSDRWEQYVQDNQASVYGIGIATRGDENVADAMNGITDTVVYVDSGESLGQLLKHYTPEPIAGELLSGSFDPDGDTLQVSTQTNDFRLMNTEFMGFDTPPNVTSSVASENGLLSVTTEFGVLEVYSNGSYNFTQDESFNLSNGQQINMNFAFEVTDGKGQNSDNVFSLILTEKGAVPVIQESVTLSGDELGNTILGSESIDILLGQQGSDTLHGNQGDDFLLGGEGDDVLIGGLGNDILTGGEGKDAFVFEQDSVDGLSRDTITDFTFGDDNIDLTDLLDLTGDDVTNMEMLLEHVTASLTADSSIELAIEAESGQSVAVEMTNLDLSGFDMSAMTTSNEIVEQLFQQQTFT</sequence>
<gene>
    <name evidence="10" type="ORF">VCR5J5_250092</name>
</gene>
<dbReference type="Proteomes" id="UP000049495">
    <property type="component" value="Unassembled WGS sequence"/>
</dbReference>
<dbReference type="InterPro" id="IPR036465">
    <property type="entry name" value="vWFA_dom_sf"/>
</dbReference>
<dbReference type="Gene3D" id="2.60.40.10">
    <property type="entry name" value="Immunoglobulins"/>
    <property type="match status" value="5"/>
</dbReference>
<accession>A0A822MZL8</accession>
<dbReference type="Pfam" id="PF00353">
    <property type="entry name" value="HemolysinCabind"/>
    <property type="match status" value="1"/>
</dbReference>
<evidence type="ECO:0000256" key="3">
    <source>
        <dbReference type="ARBA" id="ARBA00022737"/>
    </source>
</evidence>
<proteinExistence type="predicted"/>
<dbReference type="SMART" id="SM00112">
    <property type="entry name" value="CA"/>
    <property type="match status" value="2"/>
</dbReference>
<dbReference type="InterPro" id="IPR019960">
    <property type="entry name" value="T1SS_VCA0849"/>
</dbReference>
<dbReference type="InterPro" id="IPR001343">
    <property type="entry name" value="Hemolysn_Ca-bd"/>
</dbReference>
<keyword evidence="3" id="KW-0677">Repeat</keyword>
<name>A0A822MZL8_9VIBR</name>
<evidence type="ECO:0000256" key="6">
    <source>
        <dbReference type="ARBA" id="ARBA00022989"/>
    </source>
</evidence>
<dbReference type="SUPFAM" id="SSF51120">
    <property type="entry name" value="beta-Roll"/>
    <property type="match status" value="1"/>
</dbReference>
<dbReference type="InterPro" id="IPR011049">
    <property type="entry name" value="Serralysin-like_metalloprot_C"/>
</dbReference>
<dbReference type="InterPro" id="IPR010221">
    <property type="entry name" value="VCBS_dom"/>
</dbReference>
<dbReference type="PANTHER" id="PTHR24025">
    <property type="entry name" value="DESMOGLEIN FAMILY MEMBER"/>
    <property type="match status" value="1"/>
</dbReference>
<dbReference type="Pfam" id="PF17963">
    <property type="entry name" value="Big_9"/>
    <property type="match status" value="1"/>
</dbReference>
<comment type="subcellular location">
    <subcellularLocation>
        <location evidence="1">Membrane</location>
    </subcellularLocation>
</comment>
<evidence type="ECO:0000256" key="2">
    <source>
        <dbReference type="ARBA" id="ARBA00022692"/>
    </source>
</evidence>
<feature type="domain" description="VWFA" evidence="8">
    <location>
        <begin position="1242"/>
        <end position="1487"/>
    </location>
</feature>
<dbReference type="GO" id="GO:0005911">
    <property type="term" value="C:cell-cell junction"/>
    <property type="evidence" value="ECO:0007669"/>
    <property type="project" value="TreeGrafter"/>
</dbReference>
<dbReference type="GO" id="GO:0016020">
    <property type="term" value="C:membrane"/>
    <property type="evidence" value="ECO:0007669"/>
    <property type="project" value="UniProtKB-SubCell"/>
</dbReference>
<dbReference type="EMBL" id="CCJV01000084">
    <property type="protein sequence ID" value="CDT35513.1"/>
    <property type="molecule type" value="Genomic_DNA"/>
</dbReference>
<dbReference type="Pfam" id="PF17803">
    <property type="entry name" value="Cadherin_4"/>
    <property type="match status" value="4"/>
</dbReference>
<dbReference type="GO" id="GO:0005509">
    <property type="term" value="F:calcium ion binding"/>
    <property type="evidence" value="ECO:0007669"/>
    <property type="project" value="InterPro"/>
</dbReference>
<evidence type="ECO:0000313" key="11">
    <source>
        <dbReference type="Proteomes" id="UP000049495"/>
    </source>
</evidence>
<dbReference type="PROSITE" id="PS50234">
    <property type="entry name" value="VWFA"/>
    <property type="match status" value="1"/>
</dbReference>
<dbReference type="GO" id="GO:0007156">
    <property type="term" value="P:homophilic cell adhesion via plasma membrane adhesion molecules"/>
    <property type="evidence" value="ECO:0007669"/>
    <property type="project" value="InterPro"/>
</dbReference>
<evidence type="ECO:0000256" key="7">
    <source>
        <dbReference type="ARBA" id="ARBA00023136"/>
    </source>
</evidence>
<dbReference type="SUPFAM" id="SSF49313">
    <property type="entry name" value="Cadherin-like"/>
    <property type="match status" value="2"/>
</dbReference>
<keyword evidence="6" id="KW-1133">Transmembrane helix</keyword>
<dbReference type="InterPro" id="IPR018511">
    <property type="entry name" value="Hemolysin-typ_Ca-bd_CS"/>
</dbReference>
<dbReference type="PROSITE" id="PS50268">
    <property type="entry name" value="CADHERIN_2"/>
    <property type="match status" value="2"/>
</dbReference>
<dbReference type="NCBIfam" id="TIGR01965">
    <property type="entry name" value="VCBS_repeat"/>
    <property type="match status" value="5"/>
</dbReference>
<comment type="caution">
    <text evidence="10">The sequence shown here is derived from an EMBL/GenBank/DDBJ whole genome shotgun (WGS) entry which is preliminary data.</text>
</comment>
<dbReference type="NCBIfam" id="TIGR03661">
    <property type="entry name" value="T1SS_VCA0849"/>
    <property type="match status" value="1"/>
</dbReference>
<dbReference type="InterPro" id="IPR002126">
    <property type="entry name" value="Cadherin-like_dom"/>
</dbReference>
<keyword evidence="5" id="KW-0130">Cell adhesion</keyword>
<keyword evidence="4" id="KW-0106">Calcium</keyword>
<dbReference type="InterPro" id="IPR050971">
    <property type="entry name" value="Cadherin-domain_protein"/>
</dbReference>
<dbReference type="InterPro" id="IPR040853">
    <property type="entry name" value="RapA2_cadherin-like"/>
</dbReference>
<dbReference type="Gene3D" id="2.150.10.10">
    <property type="entry name" value="Serralysin-like metalloprotease, C-terminal"/>
    <property type="match status" value="1"/>
</dbReference>
<dbReference type="CDD" id="cd11304">
    <property type="entry name" value="Cadherin_repeat"/>
    <property type="match status" value="2"/>
</dbReference>
<evidence type="ECO:0000256" key="1">
    <source>
        <dbReference type="ARBA" id="ARBA00004370"/>
    </source>
</evidence>
<protein>
    <recommendedName>
        <fullName evidence="12">VCBS repeat-containing protein</fullName>
    </recommendedName>
</protein>
<evidence type="ECO:0000259" key="9">
    <source>
        <dbReference type="PROSITE" id="PS50268"/>
    </source>
</evidence>
<dbReference type="InterPro" id="IPR002035">
    <property type="entry name" value="VWF_A"/>
</dbReference>
<keyword evidence="7" id="KW-0472">Membrane</keyword>
<dbReference type="InterPro" id="IPR013783">
    <property type="entry name" value="Ig-like_fold"/>
</dbReference>
<evidence type="ECO:0000313" key="10">
    <source>
        <dbReference type="EMBL" id="CDT35513.1"/>
    </source>
</evidence>
<reference evidence="11" key="1">
    <citation type="submission" date="2014-06" db="EMBL/GenBank/DDBJ databases">
        <authorList>
            <person name="Le Roux Frederique"/>
        </authorList>
    </citation>
    <scope>NUCLEOTIDE SEQUENCE [LARGE SCALE GENOMIC DNA]</scope>
    <source>
        <strain evidence="11">J5-5</strain>
    </source>
</reference>
<dbReference type="Gene3D" id="2.60.40.60">
    <property type="entry name" value="Cadherins"/>
    <property type="match status" value="2"/>
</dbReference>
<evidence type="ECO:0008006" key="12">
    <source>
        <dbReference type="Google" id="ProtNLM"/>
    </source>
</evidence>
<evidence type="ECO:0000256" key="5">
    <source>
        <dbReference type="ARBA" id="ARBA00022889"/>
    </source>
</evidence>
<evidence type="ECO:0000259" key="8">
    <source>
        <dbReference type="PROSITE" id="PS50234"/>
    </source>
</evidence>
<dbReference type="PRINTS" id="PR00313">
    <property type="entry name" value="CABNDNGRPT"/>
</dbReference>
<dbReference type="PROSITE" id="PS00330">
    <property type="entry name" value="HEMOLYSIN_CALCIUM"/>
    <property type="match status" value="3"/>
</dbReference>